<dbReference type="CDD" id="cd09620">
    <property type="entry name" value="CBM9_like_3"/>
    <property type="match status" value="1"/>
</dbReference>
<evidence type="ECO:0000313" key="3">
    <source>
        <dbReference type="Proteomes" id="UP000199153"/>
    </source>
</evidence>
<organism evidence="2 3">
    <name type="scientific">Salegentibacter flavus</name>
    <dbReference type="NCBI Taxonomy" id="287099"/>
    <lineage>
        <taxon>Bacteria</taxon>
        <taxon>Pseudomonadati</taxon>
        <taxon>Bacteroidota</taxon>
        <taxon>Flavobacteriia</taxon>
        <taxon>Flavobacteriales</taxon>
        <taxon>Flavobacteriaceae</taxon>
        <taxon>Salegentibacter</taxon>
    </lineage>
</organism>
<proteinExistence type="predicted"/>
<name>A0A1I4ZK84_9FLAO</name>
<dbReference type="Proteomes" id="UP000199153">
    <property type="component" value="Unassembled WGS sequence"/>
</dbReference>
<reference evidence="2 3" key="1">
    <citation type="submission" date="2016-10" db="EMBL/GenBank/DDBJ databases">
        <authorList>
            <person name="de Groot N.N."/>
        </authorList>
    </citation>
    <scope>NUCLEOTIDE SEQUENCE [LARGE SCALE GENOMIC DNA]</scope>
    <source>
        <strain evidence="2 3">DSM 17794</strain>
    </source>
</reference>
<dbReference type="AlphaFoldDB" id="A0A1I4ZK84"/>
<evidence type="ECO:0000313" key="2">
    <source>
        <dbReference type="EMBL" id="SFN50360.1"/>
    </source>
</evidence>
<dbReference type="GO" id="GO:0004553">
    <property type="term" value="F:hydrolase activity, hydrolyzing O-glycosyl compounds"/>
    <property type="evidence" value="ECO:0007669"/>
    <property type="project" value="InterPro"/>
</dbReference>
<keyword evidence="3" id="KW-1185">Reference proteome</keyword>
<dbReference type="Pfam" id="PF06452">
    <property type="entry name" value="CBM9_1"/>
    <property type="match status" value="1"/>
</dbReference>
<protein>
    <submittedName>
        <fullName evidence="2">Carbohydrate family 9 binding domain-like</fullName>
    </submittedName>
</protein>
<dbReference type="GO" id="GO:0030246">
    <property type="term" value="F:carbohydrate binding"/>
    <property type="evidence" value="ECO:0007669"/>
    <property type="project" value="InterPro"/>
</dbReference>
<evidence type="ECO:0000259" key="1">
    <source>
        <dbReference type="Pfam" id="PF06452"/>
    </source>
</evidence>
<dbReference type="RefSeq" id="WP_175494772.1">
    <property type="nucleotide sequence ID" value="NZ_FOVL01000006.1"/>
</dbReference>
<dbReference type="Gene3D" id="2.60.40.1190">
    <property type="match status" value="1"/>
</dbReference>
<dbReference type="STRING" id="287099.SAMN05660413_01380"/>
<sequence length="223" mass="26000">MNDAKIDIAGIIEVKKCPDFELNGDGENQNWALTEWINLPQRNLLSKILLTKTKVLYSENGIYFLFYCEDNEITATLNADFQDLWKEDVVEVFLWPDESVPVYFEYEISPLNYELPILVSNEKGDLVRWVPFHYHSDRKTRHATSVKGGRKMSYSKVSSWTAEFFLPFNLLRPLSNIPPRKGSKWRANMCRIDYQAGNAVLWSKGSIETSFHEYESFVTFSFQ</sequence>
<dbReference type="InterPro" id="IPR010502">
    <property type="entry name" value="Carb-bd_dom_fam9"/>
</dbReference>
<feature type="domain" description="Carbohydrate-binding" evidence="1">
    <location>
        <begin position="28"/>
        <end position="107"/>
    </location>
</feature>
<dbReference type="GO" id="GO:0016052">
    <property type="term" value="P:carbohydrate catabolic process"/>
    <property type="evidence" value="ECO:0007669"/>
    <property type="project" value="InterPro"/>
</dbReference>
<gene>
    <name evidence="2" type="ORF">SAMN05660413_01380</name>
</gene>
<accession>A0A1I4ZK84</accession>
<dbReference type="EMBL" id="FOVL01000006">
    <property type="protein sequence ID" value="SFN50360.1"/>
    <property type="molecule type" value="Genomic_DNA"/>
</dbReference>
<dbReference type="SUPFAM" id="SSF49344">
    <property type="entry name" value="CBD9-like"/>
    <property type="match status" value="1"/>
</dbReference>